<sequence length="327" mass="35384">MHDPAMAESTVMHGNPPPTKSVDTAGSTSYVAFVLVPVFFLLGLLGVLICHVLKKKGYRCTTKAEEEEEERLKRENDPEAADQNDALNDSNNDSHSDTVNQIVHYIMKNEANCDALKAMVHENSIDSDGPTTPTSPVSPTSPSPPVTPVSPGAPVGAAKHTCSHLHTVGGVGGDKNVCGRCSQKKWPLMRQGSKGRGDRRSQGLTVLAVGRFRVTKPEPKPAKERRTLIITETNGGTPPPTTEAEPLSRTNSERQVSRGEGEGEGEARRRGSRKKTTAQSDVPRDRAHFSWRGLGRCSCACDPYREVDGKISYVFNPQISKGHRGIG</sequence>
<proteinExistence type="inferred from homology"/>
<dbReference type="Proteomes" id="UP001221898">
    <property type="component" value="Unassembled WGS sequence"/>
</dbReference>
<dbReference type="InterPro" id="IPR022248">
    <property type="entry name" value="TNF_rcpt_RELT"/>
</dbReference>
<dbReference type="EMBL" id="JAINUG010000095">
    <property type="protein sequence ID" value="KAJ8397791.1"/>
    <property type="molecule type" value="Genomic_DNA"/>
</dbReference>
<gene>
    <name evidence="9" type="ORF">AAFF_G00434800</name>
</gene>
<dbReference type="GO" id="GO:0005886">
    <property type="term" value="C:plasma membrane"/>
    <property type="evidence" value="ECO:0007669"/>
    <property type="project" value="UniProtKB-SubCell"/>
</dbReference>
<evidence type="ECO:0000256" key="3">
    <source>
        <dbReference type="ARBA" id="ARBA00022475"/>
    </source>
</evidence>
<feature type="region of interest" description="Disordered" evidence="7">
    <location>
        <begin position="215"/>
        <end position="284"/>
    </location>
</feature>
<dbReference type="PANTHER" id="PTHR31037:SF1">
    <property type="entry name" value="RELT-LIKE PROTEIN 1"/>
    <property type="match status" value="1"/>
</dbReference>
<feature type="compositionally biased region" description="Basic and acidic residues" evidence="7">
    <location>
        <begin position="251"/>
        <end position="269"/>
    </location>
</feature>
<evidence type="ECO:0000256" key="2">
    <source>
        <dbReference type="ARBA" id="ARBA00008688"/>
    </source>
</evidence>
<accession>A0AAD7SAI8</accession>
<keyword evidence="6 8" id="KW-0472">Membrane</keyword>
<name>A0AAD7SAI8_9TELE</name>
<dbReference type="AlphaFoldDB" id="A0AAD7SAI8"/>
<evidence type="ECO:0000313" key="9">
    <source>
        <dbReference type="EMBL" id="KAJ8397791.1"/>
    </source>
</evidence>
<dbReference type="Pfam" id="PF12606">
    <property type="entry name" value="RELT"/>
    <property type="match status" value="1"/>
</dbReference>
<comment type="caution">
    <text evidence="9">The sequence shown here is derived from an EMBL/GenBank/DDBJ whole genome shotgun (WGS) entry which is preliminary data.</text>
</comment>
<protein>
    <recommendedName>
        <fullName evidence="11">RELT-like protein 1</fullName>
    </recommendedName>
</protein>
<evidence type="ECO:0000256" key="4">
    <source>
        <dbReference type="ARBA" id="ARBA00022692"/>
    </source>
</evidence>
<evidence type="ECO:0000256" key="7">
    <source>
        <dbReference type="SAM" id="MobiDB-lite"/>
    </source>
</evidence>
<evidence type="ECO:0000313" key="10">
    <source>
        <dbReference type="Proteomes" id="UP001221898"/>
    </source>
</evidence>
<organism evidence="9 10">
    <name type="scientific">Aldrovandia affinis</name>
    <dbReference type="NCBI Taxonomy" id="143900"/>
    <lineage>
        <taxon>Eukaryota</taxon>
        <taxon>Metazoa</taxon>
        <taxon>Chordata</taxon>
        <taxon>Craniata</taxon>
        <taxon>Vertebrata</taxon>
        <taxon>Euteleostomi</taxon>
        <taxon>Actinopterygii</taxon>
        <taxon>Neopterygii</taxon>
        <taxon>Teleostei</taxon>
        <taxon>Notacanthiformes</taxon>
        <taxon>Halosauridae</taxon>
        <taxon>Aldrovandia</taxon>
    </lineage>
</organism>
<comment type="subcellular location">
    <subcellularLocation>
        <location evidence="1">Cell membrane</location>
        <topology evidence="1">Single-pass membrane protein</topology>
    </subcellularLocation>
</comment>
<feature type="compositionally biased region" description="Basic and acidic residues" evidence="7">
    <location>
        <begin position="215"/>
        <end position="227"/>
    </location>
</feature>
<keyword evidence="3" id="KW-1003">Cell membrane</keyword>
<feature type="region of interest" description="Disordered" evidence="7">
    <location>
        <begin position="1"/>
        <end position="21"/>
    </location>
</feature>
<evidence type="ECO:0000256" key="5">
    <source>
        <dbReference type="ARBA" id="ARBA00022989"/>
    </source>
</evidence>
<evidence type="ECO:0000256" key="1">
    <source>
        <dbReference type="ARBA" id="ARBA00004162"/>
    </source>
</evidence>
<feature type="compositionally biased region" description="Low complexity" evidence="7">
    <location>
        <begin position="129"/>
        <end position="138"/>
    </location>
</feature>
<evidence type="ECO:0008006" key="11">
    <source>
        <dbReference type="Google" id="ProtNLM"/>
    </source>
</evidence>
<evidence type="ECO:0000256" key="8">
    <source>
        <dbReference type="SAM" id="Phobius"/>
    </source>
</evidence>
<reference evidence="9" key="1">
    <citation type="journal article" date="2023" name="Science">
        <title>Genome structures resolve the early diversification of teleost fishes.</title>
        <authorList>
            <person name="Parey E."/>
            <person name="Louis A."/>
            <person name="Montfort J."/>
            <person name="Bouchez O."/>
            <person name="Roques C."/>
            <person name="Iampietro C."/>
            <person name="Lluch J."/>
            <person name="Castinel A."/>
            <person name="Donnadieu C."/>
            <person name="Desvignes T."/>
            <person name="Floi Bucao C."/>
            <person name="Jouanno E."/>
            <person name="Wen M."/>
            <person name="Mejri S."/>
            <person name="Dirks R."/>
            <person name="Jansen H."/>
            <person name="Henkel C."/>
            <person name="Chen W.J."/>
            <person name="Zahm M."/>
            <person name="Cabau C."/>
            <person name="Klopp C."/>
            <person name="Thompson A.W."/>
            <person name="Robinson-Rechavi M."/>
            <person name="Braasch I."/>
            <person name="Lecointre G."/>
            <person name="Bobe J."/>
            <person name="Postlethwait J.H."/>
            <person name="Berthelot C."/>
            <person name="Roest Crollius H."/>
            <person name="Guiguen Y."/>
        </authorList>
    </citation>
    <scope>NUCLEOTIDE SEQUENCE</scope>
    <source>
        <strain evidence="9">NC1722</strain>
    </source>
</reference>
<keyword evidence="4 8" id="KW-0812">Transmembrane</keyword>
<comment type="similarity">
    <text evidence="2">Belongs to the RELT family.</text>
</comment>
<feature type="transmembrane region" description="Helical" evidence="8">
    <location>
        <begin position="30"/>
        <end position="53"/>
    </location>
</feature>
<keyword evidence="5 8" id="KW-1133">Transmembrane helix</keyword>
<dbReference type="GO" id="GO:1900745">
    <property type="term" value="P:positive regulation of p38MAPK cascade"/>
    <property type="evidence" value="ECO:0007669"/>
    <property type="project" value="InterPro"/>
</dbReference>
<feature type="compositionally biased region" description="Pro residues" evidence="7">
    <location>
        <begin position="139"/>
        <end position="148"/>
    </location>
</feature>
<evidence type="ECO:0000256" key="6">
    <source>
        <dbReference type="ARBA" id="ARBA00023136"/>
    </source>
</evidence>
<feature type="region of interest" description="Disordered" evidence="7">
    <location>
        <begin position="61"/>
        <end position="96"/>
    </location>
</feature>
<feature type="region of interest" description="Disordered" evidence="7">
    <location>
        <begin position="123"/>
        <end position="154"/>
    </location>
</feature>
<dbReference type="PANTHER" id="PTHR31037">
    <property type="entry name" value="RELT-LIKE PROTEIN 1-RELATED"/>
    <property type="match status" value="1"/>
</dbReference>
<feature type="compositionally biased region" description="Polar residues" evidence="7">
    <location>
        <begin position="85"/>
        <end position="96"/>
    </location>
</feature>
<dbReference type="InterPro" id="IPR042315">
    <property type="entry name" value="RELL1"/>
</dbReference>
<keyword evidence="10" id="KW-1185">Reference proteome</keyword>